<feature type="domain" description="G-protein coupled receptors family 1 profile" evidence="7">
    <location>
        <begin position="23"/>
        <end position="287"/>
    </location>
</feature>
<evidence type="ECO:0000256" key="4">
    <source>
        <dbReference type="ARBA" id="ARBA00023136"/>
    </source>
</evidence>
<dbReference type="PRINTS" id="PR00237">
    <property type="entry name" value="GPCRRHODOPSN"/>
</dbReference>
<evidence type="ECO:0000259" key="7">
    <source>
        <dbReference type="PROSITE" id="PS50262"/>
    </source>
</evidence>
<dbReference type="CDD" id="cd14978">
    <property type="entry name" value="7tmA_FMRFamide_R-like"/>
    <property type="match status" value="1"/>
</dbReference>
<keyword evidence="5" id="KW-0675">Receptor</keyword>
<comment type="similarity">
    <text evidence="5">Belongs to the G-protein coupled receptor 1 family.</text>
</comment>
<dbReference type="PROSITE" id="PS50262">
    <property type="entry name" value="G_PROTEIN_RECEP_F1_2"/>
    <property type="match status" value="1"/>
</dbReference>
<evidence type="ECO:0000256" key="3">
    <source>
        <dbReference type="ARBA" id="ARBA00022989"/>
    </source>
</evidence>
<keyword evidence="2 5" id="KW-0812">Transmembrane</keyword>
<keyword evidence="4 6" id="KW-0472">Membrane</keyword>
<evidence type="ECO:0000256" key="2">
    <source>
        <dbReference type="ARBA" id="ARBA00022692"/>
    </source>
</evidence>
<dbReference type="GO" id="GO:0004930">
    <property type="term" value="F:G protein-coupled receptor activity"/>
    <property type="evidence" value="ECO:0007669"/>
    <property type="project" value="UniProtKB-KW"/>
</dbReference>
<dbReference type="Pfam" id="PF00001">
    <property type="entry name" value="7tm_1"/>
    <property type="match status" value="1"/>
</dbReference>
<dbReference type="GO" id="GO:0016020">
    <property type="term" value="C:membrane"/>
    <property type="evidence" value="ECO:0007669"/>
    <property type="project" value="UniProtKB-SubCell"/>
</dbReference>
<dbReference type="Gene3D" id="1.20.1070.10">
    <property type="entry name" value="Rhodopsin 7-helix transmembrane proteins"/>
    <property type="match status" value="1"/>
</dbReference>
<dbReference type="AlphaFoldDB" id="A0A914YLN5"/>
<dbReference type="Proteomes" id="UP000887577">
    <property type="component" value="Unplaced"/>
</dbReference>
<dbReference type="InterPro" id="IPR053352">
    <property type="entry name" value="FMRFamide_rcpt"/>
</dbReference>
<evidence type="ECO:0000256" key="5">
    <source>
        <dbReference type="RuleBase" id="RU000688"/>
    </source>
</evidence>
<dbReference type="PANTHER" id="PTHR47323">
    <property type="entry name" value="FMRFAMIDE PEPTIDE RECEPTOR FAMILY-RELATED"/>
    <property type="match status" value="1"/>
</dbReference>
<feature type="transmembrane region" description="Helical" evidence="6">
    <location>
        <begin position="84"/>
        <end position="105"/>
    </location>
</feature>
<dbReference type="WBParaSite" id="PSU_v2.g20277.t1">
    <property type="protein sequence ID" value="PSU_v2.g20277.t1"/>
    <property type="gene ID" value="PSU_v2.g20277"/>
</dbReference>
<evidence type="ECO:0000313" key="8">
    <source>
        <dbReference type="Proteomes" id="UP000887577"/>
    </source>
</evidence>
<evidence type="ECO:0000256" key="1">
    <source>
        <dbReference type="ARBA" id="ARBA00004370"/>
    </source>
</evidence>
<keyword evidence="3 6" id="KW-1133">Transmembrane helix</keyword>
<feature type="transmembrane region" description="Helical" evidence="6">
    <location>
        <begin position="180"/>
        <end position="205"/>
    </location>
</feature>
<organism evidence="8 9">
    <name type="scientific">Panagrolaimus superbus</name>
    <dbReference type="NCBI Taxonomy" id="310955"/>
    <lineage>
        <taxon>Eukaryota</taxon>
        <taxon>Metazoa</taxon>
        <taxon>Ecdysozoa</taxon>
        <taxon>Nematoda</taxon>
        <taxon>Chromadorea</taxon>
        <taxon>Rhabditida</taxon>
        <taxon>Tylenchina</taxon>
        <taxon>Panagrolaimomorpha</taxon>
        <taxon>Panagrolaimoidea</taxon>
        <taxon>Panagrolaimidae</taxon>
        <taxon>Panagrolaimus</taxon>
    </lineage>
</organism>
<sequence length="303" mass="35202">MFDSLSQFVAAVTLGFIIIGCLGNLLSLMAFLNHLTSVNTLLAALSFVDLCLLLFAVPVFVLPHLGLWIDTNSQNEYYTYMLNYVYPVNLIMQTCSIYIMVLITMERWTAVCRPLQVRIWCTPRTSRYGLGVIVLFAVSYNLVRFWEYSMHHSTTGYVYQRHLRDFETHPYYMVGYYTGLYLLTHFLIPFGVIIVMNGHVCKSIIKLRRAREMLTRQQQREQSTTMMLLIVTLIFAISNTLPFLLNLAECFNPNLFMDESTQWYAYQLNDLSNLLVVFNSSTTFIIYLGFSEKYRQTATRVLL</sequence>
<reference evidence="9" key="1">
    <citation type="submission" date="2022-11" db="UniProtKB">
        <authorList>
            <consortium name="WormBaseParasite"/>
        </authorList>
    </citation>
    <scope>IDENTIFICATION</scope>
</reference>
<keyword evidence="5" id="KW-0807">Transducer</keyword>
<dbReference type="InterPro" id="IPR017452">
    <property type="entry name" value="GPCR_Rhodpsn_7TM"/>
</dbReference>
<proteinExistence type="inferred from homology"/>
<dbReference type="SUPFAM" id="SSF81321">
    <property type="entry name" value="Family A G protein-coupled receptor-like"/>
    <property type="match status" value="1"/>
</dbReference>
<dbReference type="InterPro" id="IPR000276">
    <property type="entry name" value="GPCR_Rhodpsn"/>
</dbReference>
<dbReference type="PROSITE" id="PS00237">
    <property type="entry name" value="G_PROTEIN_RECEP_F1_1"/>
    <property type="match status" value="1"/>
</dbReference>
<feature type="transmembrane region" description="Helical" evidence="6">
    <location>
        <begin position="226"/>
        <end position="248"/>
    </location>
</feature>
<keyword evidence="5" id="KW-0297">G-protein coupled receptor</keyword>
<dbReference type="PANTHER" id="PTHR47323:SF4">
    <property type="entry name" value="FMRFAMIDE PEPTIDE RECEPTOR FRPR-18"/>
    <property type="match status" value="1"/>
</dbReference>
<feature type="transmembrane region" description="Helical" evidence="6">
    <location>
        <begin position="41"/>
        <end position="64"/>
    </location>
</feature>
<feature type="transmembrane region" description="Helical" evidence="6">
    <location>
        <begin position="6"/>
        <end position="29"/>
    </location>
</feature>
<comment type="subcellular location">
    <subcellularLocation>
        <location evidence="1">Membrane</location>
    </subcellularLocation>
</comment>
<accession>A0A914YLN5</accession>
<protein>
    <submittedName>
        <fullName evidence="9">G-protein coupled receptors family 1 profile domain-containing protein</fullName>
    </submittedName>
</protein>
<evidence type="ECO:0000256" key="6">
    <source>
        <dbReference type="SAM" id="Phobius"/>
    </source>
</evidence>
<name>A0A914YLN5_9BILA</name>
<feature type="transmembrane region" description="Helical" evidence="6">
    <location>
        <begin position="126"/>
        <end position="143"/>
    </location>
</feature>
<feature type="transmembrane region" description="Helical" evidence="6">
    <location>
        <begin position="271"/>
        <end position="290"/>
    </location>
</feature>
<keyword evidence="8" id="KW-1185">Reference proteome</keyword>
<evidence type="ECO:0000313" key="9">
    <source>
        <dbReference type="WBParaSite" id="PSU_v2.g20277.t1"/>
    </source>
</evidence>